<reference evidence="2" key="1">
    <citation type="journal article" date="2019" name="Microbiol. Resour. Announc.">
        <title>Draft Genomic Sequences of Streptomyces misionensis and Streptomyces albidoflavus, bacteria applied for phytopathogen biocontrol.</title>
        <authorList>
            <person name="Pylro V."/>
            <person name="Dias A."/>
            <person name="Andreote F."/>
            <person name="Varani A."/>
            <person name="Andreote C."/>
            <person name="Bernardo E."/>
            <person name="Martins T."/>
        </authorList>
    </citation>
    <scope>NUCLEOTIDE SEQUENCE [LARGE SCALE GENOMIC DNA]</scope>
    <source>
        <strain evidence="2">66</strain>
    </source>
</reference>
<feature type="transmembrane region" description="Helical" evidence="1">
    <location>
        <begin position="109"/>
        <end position="129"/>
    </location>
</feature>
<proteinExistence type="predicted"/>
<comment type="caution">
    <text evidence="2">The sequence shown here is derived from an EMBL/GenBank/DDBJ whole genome shotgun (WGS) entry which is preliminary data.</text>
</comment>
<feature type="transmembrane region" description="Helical" evidence="1">
    <location>
        <begin position="72"/>
        <end position="89"/>
    </location>
</feature>
<dbReference type="EMBL" id="VOGW01000114">
    <property type="protein sequence ID" value="TWV41898.1"/>
    <property type="molecule type" value="Genomic_DNA"/>
</dbReference>
<keyword evidence="1" id="KW-1133">Transmembrane helix</keyword>
<evidence type="ECO:0008006" key="4">
    <source>
        <dbReference type="Google" id="ProtNLM"/>
    </source>
</evidence>
<dbReference type="RefSeq" id="WP_146466549.1">
    <property type="nucleotide sequence ID" value="NZ_VOGW01000114.1"/>
</dbReference>
<keyword evidence="3" id="KW-1185">Reference proteome</keyword>
<accession>A0A5C6JKC8</accession>
<feature type="transmembrane region" description="Helical" evidence="1">
    <location>
        <begin position="12"/>
        <end position="32"/>
    </location>
</feature>
<organism evidence="2 3">
    <name type="scientific">Streptomyces misionensis</name>
    <dbReference type="NCBI Taxonomy" id="67331"/>
    <lineage>
        <taxon>Bacteria</taxon>
        <taxon>Bacillati</taxon>
        <taxon>Actinomycetota</taxon>
        <taxon>Actinomycetes</taxon>
        <taxon>Kitasatosporales</taxon>
        <taxon>Streptomycetaceae</taxon>
        <taxon>Streptomyces</taxon>
    </lineage>
</organism>
<evidence type="ECO:0000313" key="3">
    <source>
        <dbReference type="Proteomes" id="UP000320481"/>
    </source>
</evidence>
<sequence length="137" mass="14192">MSDHTVEPPEAGWAPRWAGALLCLVVAGVHVVDQGGITATRDPYYIGIAYHVLEIAAAVAAALLLAGCVRAGWLLAAGVAAGPVLGYILSRGPGLPHYRDDVGNWTEPLGLASLAVEGALFLLAVPLLAHSLRRGPR</sequence>
<keyword evidence="1" id="KW-0472">Membrane</keyword>
<evidence type="ECO:0000313" key="2">
    <source>
        <dbReference type="EMBL" id="TWV41898.1"/>
    </source>
</evidence>
<gene>
    <name evidence="2" type="ORF">FRZ03_20140</name>
</gene>
<evidence type="ECO:0000256" key="1">
    <source>
        <dbReference type="SAM" id="Phobius"/>
    </source>
</evidence>
<feature type="transmembrane region" description="Helical" evidence="1">
    <location>
        <begin position="44"/>
        <end position="65"/>
    </location>
</feature>
<protein>
    <recommendedName>
        <fullName evidence="4">DoxX family protein</fullName>
    </recommendedName>
</protein>
<name>A0A5C6JKC8_9ACTN</name>
<dbReference type="AlphaFoldDB" id="A0A5C6JKC8"/>
<keyword evidence="1" id="KW-0812">Transmembrane</keyword>
<dbReference type="Proteomes" id="UP000320481">
    <property type="component" value="Unassembled WGS sequence"/>
</dbReference>